<dbReference type="PANTHER" id="PTHR30008:SF0">
    <property type="entry name" value="EXODEOXYRIBONUCLEASE 7 LARGE SUBUNIT"/>
    <property type="match status" value="1"/>
</dbReference>
<evidence type="ECO:0000313" key="11">
    <source>
        <dbReference type="Proteomes" id="UP001148932"/>
    </source>
</evidence>
<dbReference type="InterPro" id="IPR003753">
    <property type="entry name" value="Exonuc_VII_L"/>
</dbReference>
<dbReference type="InterPro" id="IPR020579">
    <property type="entry name" value="Exonuc_VII_lsu_C"/>
</dbReference>
<feature type="domain" description="OB-fold nucleic acid binding" evidence="8">
    <location>
        <begin position="81"/>
        <end position="183"/>
    </location>
</feature>
<keyword evidence="3 10" id="KW-0378">Hydrolase</keyword>
<evidence type="ECO:0000256" key="1">
    <source>
        <dbReference type="ARBA" id="ARBA00022490"/>
    </source>
</evidence>
<dbReference type="PANTHER" id="PTHR30008">
    <property type="entry name" value="EXODEOXYRIBONUCLEASE 7 LARGE SUBUNIT"/>
    <property type="match status" value="1"/>
</dbReference>
<dbReference type="EMBL" id="JAPCKI010000011">
    <property type="protein sequence ID" value="MDD2179210.1"/>
    <property type="molecule type" value="Genomic_DNA"/>
</dbReference>
<name>A0ABT5RZU7_9BURK</name>
<evidence type="ECO:0000259" key="7">
    <source>
        <dbReference type="Pfam" id="PF02601"/>
    </source>
</evidence>
<gene>
    <name evidence="10" type="primary">xseA</name>
    <name evidence="10" type="ORF">OIN59_17370</name>
</gene>
<evidence type="ECO:0000259" key="9">
    <source>
        <dbReference type="Pfam" id="PF18974"/>
    </source>
</evidence>
<keyword evidence="1" id="KW-0963">Cytoplasm</keyword>
<dbReference type="RefSeq" id="WP_274112321.1">
    <property type="nucleotide sequence ID" value="NZ_JAPCKI010000011.1"/>
</dbReference>
<evidence type="ECO:0000256" key="3">
    <source>
        <dbReference type="ARBA" id="ARBA00022801"/>
    </source>
</evidence>
<dbReference type="GO" id="GO:0008855">
    <property type="term" value="F:exodeoxyribonuclease VII activity"/>
    <property type="evidence" value="ECO:0007669"/>
    <property type="project" value="UniProtKB-EC"/>
</dbReference>
<evidence type="ECO:0000256" key="6">
    <source>
        <dbReference type="SAM" id="Coils"/>
    </source>
</evidence>
<evidence type="ECO:0000256" key="5">
    <source>
        <dbReference type="NCBIfam" id="TIGR00237"/>
    </source>
</evidence>
<dbReference type="Pfam" id="PF13742">
    <property type="entry name" value="tRNA_anti_2"/>
    <property type="match status" value="1"/>
</dbReference>
<evidence type="ECO:0000259" key="8">
    <source>
        <dbReference type="Pfam" id="PF13742"/>
    </source>
</evidence>
<protein>
    <recommendedName>
        <fullName evidence="5">Exodeoxyribonuclease VII large subunit</fullName>
        <ecNumber evidence="5">3.1.11.6</ecNumber>
    </recommendedName>
</protein>
<reference evidence="10" key="1">
    <citation type="submission" date="2022-10" db="EMBL/GenBank/DDBJ databases">
        <title>Description of microaerobic benzene degrading bacteria.</title>
        <authorList>
            <person name="Bedics A."/>
            <person name="Tancsics A."/>
            <person name="Banerjee S."/>
        </authorList>
    </citation>
    <scope>NUCLEOTIDE SEQUENCE</scope>
    <source>
        <strain evidence="10">D2M1</strain>
    </source>
</reference>
<dbReference type="NCBIfam" id="TIGR00237">
    <property type="entry name" value="xseA"/>
    <property type="match status" value="1"/>
</dbReference>
<proteinExistence type="predicted"/>
<feature type="domain" description="DUF5710" evidence="9">
    <location>
        <begin position="3"/>
        <end position="46"/>
    </location>
</feature>
<sequence length="579" mass="63171">MSRQYLNVPFAQKDAAKSLGARFDGAVKRWYVDEGRDLAVFAQWLPTPVEAPSSLSPSSTDLALPLSEGALALPRAKGIPLSGLLNGVASAVAQAFSKGVWTLVEVVEARVRGHVYLELSERDGNGQPVAKARAMIWSATAVRILPEFEKATGAVIGAGIKLLVLARPVFHAQYGFSLEIDAIDPEYTLGDLEARKREIRERLQREGVFEHNRRQEPPWDYRCVLVVAPEDAAGLGDFRKESERLERFGACRFVYAHSRFQGEGAAREIVSAMVRALEAFPKGAPPDAIALIRGGGAVNDLAWLNDYDLARFICDQDIPVLTGIGHERDNTLPDEVAHQRFDTPSKVIAGIEHQILQRTREAGIAAEAVFTAAGRLTQRVRAEVDRSEAQVRTDAQIHLSRARHGSTQAMGQVEVASMRQVHEAAARSLARWNEAQGAARWHLAAARQQVPALLHDVHARAQASVAEARGGSDLALHAVVDRGRAATRAASQATEDRLQRLAERAQGSLQAARSQAEALMREVTGQGPEKTLARGFAIVRTPEGKPVTDQGQARALPALEIQFRDGVVPTRPDDRNRKE</sequence>
<comment type="caution">
    <text evidence="10">The sequence shown here is derived from an EMBL/GenBank/DDBJ whole genome shotgun (WGS) entry which is preliminary data.</text>
</comment>
<evidence type="ECO:0000256" key="4">
    <source>
        <dbReference type="ARBA" id="ARBA00022839"/>
    </source>
</evidence>
<dbReference type="Proteomes" id="UP001148932">
    <property type="component" value="Unassembled WGS sequence"/>
</dbReference>
<dbReference type="InterPro" id="IPR043764">
    <property type="entry name" value="DUF5710"/>
</dbReference>
<dbReference type="Pfam" id="PF18974">
    <property type="entry name" value="DUF5710"/>
    <property type="match status" value="1"/>
</dbReference>
<feature type="coiled-coil region" evidence="6">
    <location>
        <begin position="495"/>
        <end position="522"/>
    </location>
</feature>
<keyword evidence="2" id="KW-0540">Nuclease</keyword>
<dbReference type="InterPro" id="IPR025824">
    <property type="entry name" value="OB-fold_nuc-bd_dom"/>
</dbReference>
<dbReference type="Pfam" id="PF02601">
    <property type="entry name" value="Exonuc_VII_L"/>
    <property type="match status" value="1"/>
</dbReference>
<accession>A0ABT5RZU7</accession>
<organism evidence="10 11">
    <name type="scientific">Acidovorax benzenivorans</name>
    <dbReference type="NCBI Taxonomy" id="2987520"/>
    <lineage>
        <taxon>Bacteria</taxon>
        <taxon>Pseudomonadati</taxon>
        <taxon>Pseudomonadota</taxon>
        <taxon>Betaproteobacteria</taxon>
        <taxon>Burkholderiales</taxon>
        <taxon>Comamonadaceae</taxon>
        <taxon>Acidovorax</taxon>
    </lineage>
</organism>
<evidence type="ECO:0000313" key="10">
    <source>
        <dbReference type="EMBL" id="MDD2179210.1"/>
    </source>
</evidence>
<keyword evidence="6" id="KW-0175">Coiled coil</keyword>
<evidence type="ECO:0000256" key="2">
    <source>
        <dbReference type="ARBA" id="ARBA00022722"/>
    </source>
</evidence>
<feature type="domain" description="Exonuclease VII large subunit C-terminal" evidence="7">
    <location>
        <begin position="208"/>
        <end position="568"/>
    </location>
</feature>
<dbReference type="CDD" id="cd04489">
    <property type="entry name" value="ExoVII_LU_OBF"/>
    <property type="match status" value="1"/>
</dbReference>
<dbReference type="EC" id="3.1.11.6" evidence="5"/>
<keyword evidence="4" id="KW-0269">Exonuclease</keyword>
<keyword evidence="11" id="KW-1185">Reference proteome</keyword>